<evidence type="ECO:0000256" key="1">
    <source>
        <dbReference type="SAM" id="Phobius"/>
    </source>
</evidence>
<reference evidence="3" key="1">
    <citation type="journal article" date="2017" name="Nat. Ecol. Evol.">
        <title>Genome expansion and lineage-specific genetic innovations in the forest pathogenic fungi Armillaria.</title>
        <authorList>
            <person name="Sipos G."/>
            <person name="Prasanna A.N."/>
            <person name="Walter M.C."/>
            <person name="O'Connor E."/>
            <person name="Balint B."/>
            <person name="Krizsan K."/>
            <person name="Kiss B."/>
            <person name="Hess J."/>
            <person name="Varga T."/>
            <person name="Slot J."/>
            <person name="Riley R."/>
            <person name="Boka B."/>
            <person name="Rigling D."/>
            <person name="Barry K."/>
            <person name="Lee J."/>
            <person name="Mihaltcheva S."/>
            <person name="LaButti K."/>
            <person name="Lipzen A."/>
            <person name="Waldron R."/>
            <person name="Moloney N.M."/>
            <person name="Sperisen C."/>
            <person name="Kredics L."/>
            <person name="Vagvoelgyi C."/>
            <person name="Patrignani A."/>
            <person name="Fitzpatrick D."/>
            <person name="Nagy I."/>
            <person name="Doyle S."/>
            <person name="Anderson J.B."/>
            <person name="Grigoriev I.V."/>
            <person name="Gueldener U."/>
            <person name="Muensterkoetter M."/>
            <person name="Nagy L.G."/>
        </authorList>
    </citation>
    <scope>NUCLEOTIDE SEQUENCE [LARGE SCALE GENOMIC DNA]</scope>
    <source>
        <strain evidence="3">Ar21-2</strain>
    </source>
</reference>
<evidence type="ECO:0000313" key="2">
    <source>
        <dbReference type="EMBL" id="PBK86484.1"/>
    </source>
</evidence>
<protein>
    <submittedName>
        <fullName evidence="2">Uncharacterized protein</fullName>
    </submittedName>
</protein>
<dbReference type="EMBL" id="KZ293683">
    <property type="protein sequence ID" value="PBK86484.1"/>
    <property type="molecule type" value="Genomic_DNA"/>
</dbReference>
<keyword evidence="1" id="KW-1133">Transmembrane helix</keyword>
<dbReference type="InParanoid" id="A0A2H3CYD1"/>
<dbReference type="AlphaFoldDB" id="A0A2H3CYD1"/>
<keyword evidence="3" id="KW-1185">Reference proteome</keyword>
<proteinExistence type="predicted"/>
<sequence>MVTLEFGSVCYWRCMFEKPLLCWNLISGTSVIVVLLTSLFFVVVFVHVPFD</sequence>
<dbReference type="Proteomes" id="UP000217790">
    <property type="component" value="Unassembled WGS sequence"/>
</dbReference>
<accession>A0A2H3CYD1</accession>
<keyword evidence="1" id="KW-0812">Transmembrane</keyword>
<gene>
    <name evidence="2" type="ORF">ARMGADRAFT_529088</name>
</gene>
<name>A0A2H3CYD1_ARMGA</name>
<keyword evidence="1" id="KW-0472">Membrane</keyword>
<feature type="transmembrane region" description="Helical" evidence="1">
    <location>
        <begin position="21"/>
        <end position="48"/>
    </location>
</feature>
<organism evidence="2 3">
    <name type="scientific">Armillaria gallica</name>
    <name type="common">Bulbous honey fungus</name>
    <name type="synonym">Armillaria bulbosa</name>
    <dbReference type="NCBI Taxonomy" id="47427"/>
    <lineage>
        <taxon>Eukaryota</taxon>
        <taxon>Fungi</taxon>
        <taxon>Dikarya</taxon>
        <taxon>Basidiomycota</taxon>
        <taxon>Agaricomycotina</taxon>
        <taxon>Agaricomycetes</taxon>
        <taxon>Agaricomycetidae</taxon>
        <taxon>Agaricales</taxon>
        <taxon>Marasmiineae</taxon>
        <taxon>Physalacriaceae</taxon>
        <taxon>Armillaria</taxon>
    </lineage>
</organism>
<evidence type="ECO:0000313" key="3">
    <source>
        <dbReference type="Proteomes" id="UP000217790"/>
    </source>
</evidence>